<dbReference type="Proteomes" id="UP001595075">
    <property type="component" value="Unassembled WGS sequence"/>
</dbReference>
<protein>
    <submittedName>
        <fullName evidence="2">Uncharacterized protein</fullName>
    </submittedName>
</protein>
<organism evidence="2 3">
    <name type="scientific">Oculimacula yallundae</name>
    <dbReference type="NCBI Taxonomy" id="86028"/>
    <lineage>
        <taxon>Eukaryota</taxon>
        <taxon>Fungi</taxon>
        <taxon>Dikarya</taxon>
        <taxon>Ascomycota</taxon>
        <taxon>Pezizomycotina</taxon>
        <taxon>Leotiomycetes</taxon>
        <taxon>Helotiales</taxon>
        <taxon>Ploettnerulaceae</taxon>
        <taxon>Oculimacula</taxon>
    </lineage>
</organism>
<feature type="chain" id="PRO_5045557611" evidence="1">
    <location>
        <begin position="21"/>
        <end position="110"/>
    </location>
</feature>
<name>A0ABR4BVA2_9HELO</name>
<keyword evidence="1" id="KW-0732">Signal</keyword>
<feature type="signal peptide" evidence="1">
    <location>
        <begin position="1"/>
        <end position="20"/>
    </location>
</feature>
<comment type="caution">
    <text evidence="2">The sequence shown here is derived from an EMBL/GenBank/DDBJ whole genome shotgun (WGS) entry which is preliminary data.</text>
</comment>
<proteinExistence type="predicted"/>
<evidence type="ECO:0000313" key="3">
    <source>
        <dbReference type="Proteomes" id="UP001595075"/>
    </source>
</evidence>
<evidence type="ECO:0000256" key="1">
    <source>
        <dbReference type="SAM" id="SignalP"/>
    </source>
</evidence>
<gene>
    <name evidence="2" type="ORF">VTL71DRAFT_6942</name>
</gene>
<sequence length="110" mass="11719">MQFSASFIAAVVAIASTASANSCVKQYNGLNRYIVETSGSPSGISGWCGGLWDNLKRFPICNPSQTFCGAVGNSNNLRWEFTASSSCNGGHVESTWWEATKNELGSIDCP</sequence>
<dbReference type="EMBL" id="JAZHXI010000018">
    <property type="protein sequence ID" value="KAL2061565.1"/>
    <property type="molecule type" value="Genomic_DNA"/>
</dbReference>
<reference evidence="2 3" key="1">
    <citation type="journal article" date="2024" name="Commun. Biol.">
        <title>Comparative genomic analysis of thermophilic fungi reveals convergent evolutionary adaptations and gene losses.</title>
        <authorList>
            <person name="Steindorff A.S."/>
            <person name="Aguilar-Pontes M.V."/>
            <person name="Robinson A.J."/>
            <person name="Andreopoulos B."/>
            <person name="LaButti K."/>
            <person name="Kuo A."/>
            <person name="Mondo S."/>
            <person name="Riley R."/>
            <person name="Otillar R."/>
            <person name="Haridas S."/>
            <person name="Lipzen A."/>
            <person name="Grimwood J."/>
            <person name="Schmutz J."/>
            <person name="Clum A."/>
            <person name="Reid I.D."/>
            <person name="Moisan M.C."/>
            <person name="Butler G."/>
            <person name="Nguyen T.T.M."/>
            <person name="Dewar K."/>
            <person name="Conant G."/>
            <person name="Drula E."/>
            <person name="Henrissat B."/>
            <person name="Hansel C."/>
            <person name="Singer S."/>
            <person name="Hutchinson M.I."/>
            <person name="de Vries R.P."/>
            <person name="Natvig D.O."/>
            <person name="Powell A.J."/>
            <person name="Tsang A."/>
            <person name="Grigoriev I.V."/>
        </authorList>
    </citation>
    <scope>NUCLEOTIDE SEQUENCE [LARGE SCALE GENOMIC DNA]</scope>
    <source>
        <strain evidence="2 3">CBS 494.80</strain>
    </source>
</reference>
<evidence type="ECO:0000313" key="2">
    <source>
        <dbReference type="EMBL" id="KAL2061565.1"/>
    </source>
</evidence>
<keyword evidence="3" id="KW-1185">Reference proteome</keyword>
<accession>A0ABR4BVA2</accession>